<dbReference type="Proteomes" id="UP000006671">
    <property type="component" value="Unassembled WGS sequence"/>
</dbReference>
<keyword evidence="3" id="KW-1185">Reference proteome</keyword>
<evidence type="ECO:0000313" key="3">
    <source>
        <dbReference type="Proteomes" id="UP000006671"/>
    </source>
</evidence>
<accession>D2VUY3</accession>
<dbReference type="Pfam" id="PF00849">
    <property type="entry name" value="PseudoU_synth_2"/>
    <property type="match status" value="1"/>
</dbReference>
<sequence length="133" mass="15206">MLPNADLFPLHRIDRLTSGVLILGKSSEVARDFSASLKSKQVGKQYIAVAEGICPTEGLFKVDYPLMEIDPLLGIWRAVHSEESKEFIKKHYLHHTPLDWNNVKEAETLFQVLYRDYASNRTVFLCQPVSFII</sequence>
<dbReference type="InterPro" id="IPR020103">
    <property type="entry name" value="PsdUridine_synth_cat_dom_sf"/>
</dbReference>
<feature type="domain" description="Pseudouridine synthase RsuA/RluA-like" evidence="1">
    <location>
        <begin position="6"/>
        <end position="129"/>
    </location>
</feature>
<proteinExistence type="predicted"/>
<evidence type="ECO:0000259" key="1">
    <source>
        <dbReference type="Pfam" id="PF00849"/>
    </source>
</evidence>
<dbReference type="PANTHER" id="PTHR21600:SF40">
    <property type="entry name" value="PSEUDOURIDYLATE SYNTHASE RPUSD2"/>
    <property type="match status" value="1"/>
</dbReference>
<dbReference type="OrthoDB" id="424794at2759"/>
<dbReference type="Gene3D" id="3.30.2350.10">
    <property type="entry name" value="Pseudouridine synthase"/>
    <property type="match status" value="1"/>
</dbReference>
<dbReference type="GO" id="GO:0003723">
    <property type="term" value="F:RNA binding"/>
    <property type="evidence" value="ECO:0007669"/>
    <property type="project" value="InterPro"/>
</dbReference>
<dbReference type="PROSITE" id="PS01129">
    <property type="entry name" value="PSI_RLU"/>
    <property type="match status" value="1"/>
</dbReference>
<dbReference type="EMBL" id="GG738900">
    <property type="protein sequence ID" value="EFC39346.1"/>
    <property type="molecule type" value="Genomic_DNA"/>
</dbReference>
<organism evidence="3">
    <name type="scientific">Naegleria gruberi</name>
    <name type="common">Amoeba</name>
    <dbReference type="NCBI Taxonomy" id="5762"/>
    <lineage>
        <taxon>Eukaryota</taxon>
        <taxon>Discoba</taxon>
        <taxon>Heterolobosea</taxon>
        <taxon>Tetramitia</taxon>
        <taxon>Eutetramitia</taxon>
        <taxon>Vahlkampfiidae</taxon>
        <taxon>Naegleria</taxon>
    </lineage>
</organism>
<name>D2VUY3_NAEGR</name>
<dbReference type="STRING" id="5762.D2VUY3"/>
<dbReference type="KEGG" id="ngr:NAEGRDRAFT_72827"/>
<dbReference type="AlphaFoldDB" id="D2VUY3"/>
<dbReference type="InParanoid" id="D2VUY3"/>
<dbReference type="InterPro" id="IPR006145">
    <property type="entry name" value="PsdUridine_synth_RsuA/RluA"/>
</dbReference>
<dbReference type="GeneID" id="8853546"/>
<protein>
    <submittedName>
        <fullName evidence="2">Predicted protein</fullName>
    </submittedName>
</protein>
<dbReference type="InterPro" id="IPR050188">
    <property type="entry name" value="RluA_PseudoU_synthase"/>
</dbReference>
<gene>
    <name evidence="2" type="ORF">NAEGRDRAFT_72827</name>
</gene>
<dbReference type="RefSeq" id="XP_002672090.1">
    <property type="nucleotide sequence ID" value="XM_002672044.1"/>
</dbReference>
<evidence type="ECO:0000313" key="2">
    <source>
        <dbReference type="EMBL" id="EFC39346.1"/>
    </source>
</evidence>
<dbReference type="SUPFAM" id="SSF55120">
    <property type="entry name" value="Pseudouridine synthase"/>
    <property type="match status" value="1"/>
</dbReference>
<dbReference type="GO" id="GO:0000455">
    <property type="term" value="P:enzyme-directed rRNA pseudouridine synthesis"/>
    <property type="evidence" value="ECO:0007669"/>
    <property type="project" value="TreeGrafter"/>
</dbReference>
<dbReference type="PANTHER" id="PTHR21600">
    <property type="entry name" value="MITOCHONDRIAL RNA PSEUDOURIDINE SYNTHASE"/>
    <property type="match status" value="1"/>
</dbReference>
<dbReference type="VEuPathDB" id="AmoebaDB:NAEGRDRAFT_72827"/>
<reference evidence="2 3" key="1">
    <citation type="journal article" date="2010" name="Cell">
        <title>The genome of Naegleria gruberi illuminates early eukaryotic versatility.</title>
        <authorList>
            <person name="Fritz-Laylin L.K."/>
            <person name="Prochnik S.E."/>
            <person name="Ginger M.L."/>
            <person name="Dacks J.B."/>
            <person name="Carpenter M.L."/>
            <person name="Field M.C."/>
            <person name="Kuo A."/>
            <person name="Paredez A."/>
            <person name="Chapman J."/>
            <person name="Pham J."/>
            <person name="Shu S."/>
            <person name="Neupane R."/>
            <person name="Cipriano M."/>
            <person name="Mancuso J."/>
            <person name="Tu H."/>
            <person name="Salamov A."/>
            <person name="Lindquist E."/>
            <person name="Shapiro H."/>
            <person name="Lucas S."/>
            <person name="Grigoriev I.V."/>
            <person name="Cande W.Z."/>
            <person name="Fulton C."/>
            <person name="Rokhsar D.S."/>
            <person name="Dawson S.C."/>
        </authorList>
    </citation>
    <scope>NUCLEOTIDE SEQUENCE [LARGE SCALE GENOMIC DNA]</scope>
    <source>
        <strain evidence="2 3">NEG-M</strain>
    </source>
</reference>
<dbReference type="InterPro" id="IPR006224">
    <property type="entry name" value="PsdUridine_synth_RluA-like_CS"/>
</dbReference>
<dbReference type="GO" id="GO:0009982">
    <property type="term" value="F:pseudouridine synthase activity"/>
    <property type="evidence" value="ECO:0007669"/>
    <property type="project" value="InterPro"/>
</dbReference>